<evidence type="ECO:0000259" key="1">
    <source>
        <dbReference type="Pfam" id="PF02036"/>
    </source>
</evidence>
<evidence type="ECO:0000313" key="2">
    <source>
        <dbReference type="EMBL" id="MEN7550973.1"/>
    </source>
</evidence>
<comment type="caution">
    <text evidence="2">The sequence shown here is derived from an EMBL/GenBank/DDBJ whole genome shotgun (WGS) entry which is preliminary data.</text>
</comment>
<dbReference type="PANTHER" id="PTHR10094:SF25">
    <property type="entry name" value="SCP2 STEROL-BINDING DOMAIN-CONTAINING PROTEIN 1"/>
    <property type="match status" value="1"/>
</dbReference>
<accession>A0AAW9SAM5</accession>
<dbReference type="Pfam" id="PF02036">
    <property type="entry name" value="SCP2"/>
    <property type="match status" value="1"/>
</dbReference>
<sequence>MSLLTFTDRVKDLVKDGSNINYKVKFAFEEGVVHVDATQQPDQVSNEDKDADTTIHMSLNNANKFLDGQLNVTMAFMTGKMKVDGSMGVAMKVAKFVESKQ</sequence>
<dbReference type="PANTHER" id="PTHR10094">
    <property type="entry name" value="STEROL CARRIER PROTEIN 2 SCP-2 FAMILY PROTEIN"/>
    <property type="match status" value="1"/>
</dbReference>
<evidence type="ECO:0000313" key="3">
    <source>
        <dbReference type="Proteomes" id="UP001403385"/>
    </source>
</evidence>
<dbReference type="RefSeq" id="WP_346823755.1">
    <property type="nucleotide sequence ID" value="NZ_JBDKWZ010000018.1"/>
</dbReference>
<organism evidence="2 3">
    <name type="scientific">Rapidithrix thailandica</name>
    <dbReference type="NCBI Taxonomy" id="413964"/>
    <lineage>
        <taxon>Bacteria</taxon>
        <taxon>Pseudomonadati</taxon>
        <taxon>Bacteroidota</taxon>
        <taxon>Cytophagia</taxon>
        <taxon>Cytophagales</taxon>
        <taxon>Flammeovirgaceae</taxon>
        <taxon>Rapidithrix</taxon>
    </lineage>
</organism>
<keyword evidence="3" id="KW-1185">Reference proteome</keyword>
<dbReference type="Proteomes" id="UP001403385">
    <property type="component" value="Unassembled WGS sequence"/>
</dbReference>
<dbReference type="GO" id="GO:0005829">
    <property type="term" value="C:cytosol"/>
    <property type="evidence" value="ECO:0007669"/>
    <property type="project" value="TreeGrafter"/>
</dbReference>
<dbReference type="AlphaFoldDB" id="A0AAW9SAM5"/>
<reference evidence="2 3" key="1">
    <citation type="submission" date="2024-04" db="EMBL/GenBank/DDBJ databases">
        <title>Novel genus in family Flammeovirgaceae.</title>
        <authorList>
            <person name="Nguyen T.H."/>
            <person name="Vuong T.Q."/>
            <person name="Le H."/>
            <person name="Kim S.-G."/>
        </authorList>
    </citation>
    <scope>NUCLEOTIDE SEQUENCE [LARGE SCALE GENOMIC DNA]</scope>
    <source>
        <strain evidence="2 3">JCM 23209</strain>
    </source>
</reference>
<dbReference type="InterPro" id="IPR036527">
    <property type="entry name" value="SCP2_sterol-bd_dom_sf"/>
</dbReference>
<dbReference type="SUPFAM" id="SSF55718">
    <property type="entry name" value="SCP-like"/>
    <property type="match status" value="1"/>
</dbReference>
<dbReference type="InterPro" id="IPR003033">
    <property type="entry name" value="SCP2_sterol-bd_dom"/>
</dbReference>
<name>A0AAW9SAM5_9BACT</name>
<proteinExistence type="predicted"/>
<dbReference type="Gene3D" id="3.30.1050.10">
    <property type="entry name" value="SCP2 sterol-binding domain"/>
    <property type="match status" value="1"/>
</dbReference>
<protein>
    <submittedName>
        <fullName evidence="2">SCP2 sterol-binding domain-containing protein</fullName>
    </submittedName>
</protein>
<feature type="domain" description="SCP2" evidence="1">
    <location>
        <begin position="13"/>
        <end position="96"/>
    </location>
</feature>
<dbReference type="EMBL" id="JBDKWZ010000018">
    <property type="protein sequence ID" value="MEN7550973.1"/>
    <property type="molecule type" value="Genomic_DNA"/>
</dbReference>
<gene>
    <name evidence="2" type="ORF">AAG747_23835</name>
</gene>